<reference evidence="1 2" key="1">
    <citation type="submission" date="2018-05" db="EMBL/GenBank/DDBJ databases">
        <title>Genome sequencing, assembly and analysis of the novel insecticidal bacterium, Chromobacterium phragmitis.</title>
        <authorList>
            <person name="Sparks M.E."/>
            <person name="Blackburn M.B."/>
            <person name="Gundersen-Rindal D.E."/>
        </authorList>
    </citation>
    <scope>NUCLEOTIDE SEQUENCE [LARGE SCALE GENOMIC DNA]</scope>
    <source>
        <strain evidence="1">IIBBL 274-1</strain>
        <plasmid evidence="1 2">unnamed</plasmid>
    </source>
</reference>
<name>A0A344UPI8_9NEIS</name>
<dbReference type="AlphaFoldDB" id="A0A344UPI8"/>
<dbReference type="EMBL" id="CP029555">
    <property type="protein sequence ID" value="AXE37186.1"/>
    <property type="molecule type" value="Genomic_DNA"/>
</dbReference>
<gene>
    <name evidence="1" type="ORF">DK843_22825</name>
</gene>
<dbReference type="Proteomes" id="UP000252038">
    <property type="component" value="Plasmid unnamed"/>
</dbReference>
<evidence type="ECO:0000313" key="1">
    <source>
        <dbReference type="EMBL" id="AXE37186.1"/>
    </source>
</evidence>
<dbReference type="KEGG" id="chrb:DK843_22825"/>
<dbReference type="RefSeq" id="WP_114074620.1">
    <property type="nucleotide sequence ID" value="NZ_CP029555.1"/>
</dbReference>
<protein>
    <submittedName>
        <fullName evidence="1">Uncharacterized protein</fullName>
    </submittedName>
</protein>
<proteinExistence type="predicted"/>
<accession>A0A344UPI8</accession>
<geneLocation type="plasmid" evidence="1 2">
    <name>unnamed</name>
</geneLocation>
<evidence type="ECO:0000313" key="2">
    <source>
        <dbReference type="Proteomes" id="UP000252038"/>
    </source>
</evidence>
<organism evidence="1 2">
    <name type="scientific">Chromobacterium phragmitis</name>
    <dbReference type="NCBI Taxonomy" id="2202141"/>
    <lineage>
        <taxon>Bacteria</taxon>
        <taxon>Pseudomonadati</taxon>
        <taxon>Pseudomonadota</taxon>
        <taxon>Betaproteobacteria</taxon>
        <taxon>Neisseriales</taxon>
        <taxon>Chromobacteriaceae</taxon>
        <taxon>Chromobacterium</taxon>
    </lineage>
</organism>
<keyword evidence="1" id="KW-0614">Plasmid</keyword>
<sequence length="192" mass="21617">MTLAELATEVAAGIAECPDFVALKQVQRATAELMDKCRLWRRQMSFQYPGMVPIPDGAELAGFIQVKVNGRMYAPTQPGDINDPALQEGFWMERGGLQLVPRKNKLVWVDAIAYLSPLPGVELPDGMLNRKVCDAIQNGARHYLFQVPSQPWYSMQSADYYGALFTEACIQLRNQADRGFVDSRCRTKPHFF</sequence>